<reference evidence="1" key="1">
    <citation type="submission" date="2020-02" db="EMBL/GenBank/DDBJ databases">
        <authorList>
            <person name="Meier V. D."/>
        </authorList>
    </citation>
    <scope>NUCLEOTIDE SEQUENCE</scope>
    <source>
        <strain evidence="1">AVDCRST_MAG56</strain>
    </source>
</reference>
<gene>
    <name evidence="1" type="ORF">AVDCRST_MAG56-1216</name>
</gene>
<protein>
    <submittedName>
        <fullName evidence="1">Uncharacterized protein</fullName>
    </submittedName>
</protein>
<name>A0A6J4HXL3_9SPHI</name>
<accession>A0A6J4HXL3</accession>
<evidence type="ECO:0000313" key="1">
    <source>
        <dbReference type="EMBL" id="CAA9236246.1"/>
    </source>
</evidence>
<organism evidence="1">
    <name type="scientific">uncultured Cytophagales bacterium</name>
    <dbReference type="NCBI Taxonomy" id="158755"/>
    <lineage>
        <taxon>Bacteria</taxon>
        <taxon>Pseudomonadati</taxon>
        <taxon>Bacteroidota</taxon>
        <taxon>Sphingobacteriia</taxon>
        <taxon>Sphingobacteriales</taxon>
        <taxon>environmental samples</taxon>
    </lineage>
</organism>
<dbReference type="AlphaFoldDB" id="A0A6J4HXL3"/>
<dbReference type="EMBL" id="CADCTQ010000114">
    <property type="protein sequence ID" value="CAA9236246.1"/>
    <property type="molecule type" value="Genomic_DNA"/>
</dbReference>
<sequence>MVVRGKRYVVCRGTGFRAHPVTFALQKYDSCFTFVKYLPFGGVLTFWLETLVVKRKK</sequence>
<proteinExistence type="predicted"/>